<dbReference type="PRINTS" id="PR00105">
    <property type="entry name" value="C5METTRFRASE"/>
</dbReference>
<dbReference type="Gene3D" id="3.40.50.150">
    <property type="entry name" value="Vaccinia Virus protein VP39"/>
    <property type="match status" value="1"/>
</dbReference>
<evidence type="ECO:0000256" key="2">
    <source>
        <dbReference type="ARBA" id="ARBA00022603"/>
    </source>
</evidence>
<proteinExistence type="predicted"/>
<dbReference type="PANTHER" id="PTHR10629">
    <property type="entry name" value="CYTOSINE-SPECIFIC METHYLTRANSFERASE"/>
    <property type="match status" value="1"/>
</dbReference>
<name>A0A6J7RD30_9ZZZZ</name>
<dbReference type="AlphaFoldDB" id="A0A6J7RD30"/>
<reference evidence="5" key="1">
    <citation type="submission" date="2020-05" db="EMBL/GenBank/DDBJ databases">
        <authorList>
            <person name="Chiriac C."/>
            <person name="Salcher M."/>
            <person name="Ghai R."/>
            <person name="Kavagutti S V."/>
        </authorList>
    </citation>
    <scope>NUCLEOTIDE SEQUENCE</scope>
</reference>
<evidence type="ECO:0000256" key="1">
    <source>
        <dbReference type="ARBA" id="ARBA00011975"/>
    </source>
</evidence>
<dbReference type="EC" id="2.1.1.37" evidence="1"/>
<dbReference type="EMBL" id="CAFBOZ010000380">
    <property type="protein sequence ID" value="CAB5026664.1"/>
    <property type="molecule type" value="Genomic_DNA"/>
</dbReference>
<dbReference type="GO" id="GO:0044027">
    <property type="term" value="P:negative regulation of gene expression via chromosomal CpG island methylation"/>
    <property type="evidence" value="ECO:0007669"/>
    <property type="project" value="TreeGrafter"/>
</dbReference>
<dbReference type="InterPro" id="IPR001525">
    <property type="entry name" value="C5_MeTfrase"/>
</dbReference>
<dbReference type="NCBIfam" id="TIGR00675">
    <property type="entry name" value="dcm"/>
    <property type="match status" value="1"/>
</dbReference>
<dbReference type="PANTHER" id="PTHR10629:SF52">
    <property type="entry name" value="DNA (CYTOSINE-5)-METHYLTRANSFERASE 1"/>
    <property type="match status" value="1"/>
</dbReference>
<dbReference type="Gene3D" id="3.90.120.10">
    <property type="entry name" value="DNA Methylase, subunit A, domain 2"/>
    <property type="match status" value="1"/>
</dbReference>
<dbReference type="SUPFAM" id="SSF53335">
    <property type="entry name" value="S-adenosyl-L-methionine-dependent methyltransferases"/>
    <property type="match status" value="1"/>
</dbReference>
<dbReference type="GO" id="GO:0032259">
    <property type="term" value="P:methylation"/>
    <property type="evidence" value="ECO:0007669"/>
    <property type="project" value="UniProtKB-KW"/>
</dbReference>
<protein>
    <recommendedName>
        <fullName evidence="1">DNA (cytosine-5-)-methyltransferase</fullName>
        <ecNumber evidence="1">2.1.1.37</ecNumber>
    </recommendedName>
</protein>
<dbReference type="InterPro" id="IPR018117">
    <property type="entry name" value="C5_DNA_meth_AS"/>
</dbReference>
<organism evidence="5">
    <name type="scientific">freshwater metagenome</name>
    <dbReference type="NCBI Taxonomy" id="449393"/>
    <lineage>
        <taxon>unclassified sequences</taxon>
        <taxon>metagenomes</taxon>
        <taxon>ecological metagenomes</taxon>
    </lineage>
</organism>
<dbReference type="Pfam" id="PF00145">
    <property type="entry name" value="DNA_methylase"/>
    <property type="match status" value="2"/>
</dbReference>
<dbReference type="GO" id="GO:0003886">
    <property type="term" value="F:DNA (cytosine-5-)-methyltransferase activity"/>
    <property type="evidence" value="ECO:0007669"/>
    <property type="project" value="UniProtKB-EC"/>
</dbReference>
<evidence type="ECO:0000313" key="5">
    <source>
        <dbReference type="EMBL" id="CAB5026664.1"/>
    </source>
</evidence>
<dbReference type="PROSITE" id="PS00094">
    <property type="entry name" value="C5_MTASE_1"/>
    <property type="match status" value="1"/>
</dbReference>
<dbReference type="InterPro" id="IPR029063">
    <property type="entry name" value="SAM-dependent_MTases_sf"/>
</dbReference>
<accession>A0A6J7RD30</accession>
<dbReference type="GO" id="GO:0005634">
    <property type="term" value="C:nucleus"/>
    <property type="evidence" value="ECO:0007669"/>
    <property type="project" value="TreeGrafter"/>
</dbReference>
<evidence type="ECO:0000256" key="3">
    <source>
        <dbReference type="ARBA" id="ARBA00022679"/>
    </source>
</evidence>
<keyword evidence="2" id="KW-0489">Methyltransferase</keyword>
<dbReference type="InterPro" id="IPR050390">
    <property type="entry name" value="C5-Methyltransferase"/>
</dbReference>
<dbReference type="GO" id="GO:0003677">
    <property type="term" value="F:DNA binding"/>
    <property type="evidence" value="ECO:0007669"/>
    <property type="project" value="TreeGrafter"/>
</dbReference>
<evidence type="ECO:0000256" key="4">
    <source>
        <dbReference type="ARBA" id="ARBA00022691"/>
    </source>
</evidence>
<keyword evidence="3" id="KW-0808">Transferase</keyword>
<keyword evidence="4" id="KW-0949">S-adenosyl-L-methionine</keyword>
<gene>
    <name evidence="5" type="ORF">UFOPK3992_02040</name>
</gene>
<sequence>MRPKSGLPKRKSLRREPKWDHAFRDHPRNAALRHPNFGGSAPIAPKSTVVSLFSGAGGFDLGFLGGFRSVGQEREALPFDLIAAYDNDPRAVETYQLNLSDDVSCLDLTTVAANDLPAADVLIGGFPCQDFSSCGPKDGFEGKRGRLYQVMTEYAEAHQPRVIVAENVPHLAKMQGGAMLRDIVADFAATGYRTEVWILPCPDFGLPQSRKRIFIVSVREDIDGMPIPPRPTHAGRHIPIDEAIDDLMAIEDETIPNQSQYFVATKATAGAGQGDQVSQRGKLAYTVRANAKARIHFHYELERRLTVRECARLQAFPDEFVFPFFAMNSMLQIGNAVPPIIGHSIGRAISTFLHDGQTREAHDFMSPLIHPEFSDDHLGLLFAATLYELQREVA</sequence>
<dbReference type="PROSITE" id="PS51679">
    <property type="entry name" value="SAM_MT_C5"/>
    <property type="match status" value="1"/>
</dbReference>